<evidence type="ECO:0000259" key="3">
    <source>
        <dbReference type="Pfam" id="PF00248"/>
    </source>
</evidence>
<name>A0A8W8IXR4_MAGGI</name>
<comment type="similarity">
    <text evidence="2">Belongs to the aldo/keto reductase family. Aldo/keto reductase 2 subfamily.</text>
</comment>
<dbReference type="Proteomes" id="UP000005408">
    <property type="component" value="Unassembled WGS sequence"/>
</dbReference>
<evidence type="ECO:0000313" key="5">
    <source>
        <dbReference type="Proteomes" id="UP000005408"/>
    </source>
</evidence>
<dbReference type="OMA" id="EYRWGDA"/>
<dbReference type="EnsemblMetazoa" id="G16137.2">
    <property type="protein sequence ID" value="G16137.2:cds"/>
    <property type="gene ID" value="G16137"/>
</dbReference>
<dbReference type="Pfam" id="PF00248">
    <property type="entry name" value="Aldo_ket_red"/>
    <property type="match status" value="1"/>
</dbReference>
<accession>A0A8W8IXR4</accession>
<evidence type="ECO:0000256" key="1">
    <source>
        <dbReference type="ARBA" id="ARBA00023002"/>
    </source>
</evidence>
<proteinExistence type="inferred from homology"/>
<protein>
    <recommendedName>
        <fullName evidence="3">NADP-dependent oxidoreductase domain-containing protein</fullName>
    </recommendedName>
</protein>
<dbReference type="PANTHER" id="PTHR43364:SF4">
    <property type="entry name" value="NAD(P)-LINKED OXIDOREDUCTASE SUPERFAMILY PROTEIN"/>
    <property type="match status" value="1"/>
</dbReference>
<dbReference type="InterPro" id="IPR050523">
    <property type="entry name" value="AKR_Detox_Biosynth"/>
</dbReference>
<dbReference type="GO" id="GO:0016491">
    <property type="term" value="F:oxidoreductase activity"/>
    <property type="evidence" value="ECO:0007669"/>
    <property type="project" value="UniProtKB-KW"/>
</dbReference>
<dbReference type="Gene3D" id="3.20.20.100">
    <property type="entry name" value="NADP-dependent oxidoreductase domain"/>
    <property type="match status" value="1"/>
</dbReference>
<dbReference type="InterPro" id="IPR023210">
    <property type="entry name" value="NADP_OxRdtase_dom"/>
</dbReference>
<dbReference type="InterPro" id="IPR020471">
    <property type="entry name" value="AKR"/>
</dbReference>
<sequence length="364" mass="41407">MEYNFLGRSGLRVSNICLGTMTFGHQRFGGNKMNKEESHKILDRFASLGGNFIDTANMYSLGVSESILGEWLVRQKRDDFVIATKVRGSMKAGVNDVGLGRKHIMSSCLESLRRLQTDHIDLYQIHWWDDAVPPEEWLGTLRDLVSAGRVRHIGVSNLCGWQLQKVVDLCQYEKFPPVVSLQQQYNLLCRHPEFEEFQVCKNEGISVLPWSPLKGGMLTGKYRRGVRPDASAGRIGVVAQDESLAMQIAPAWSQYDEKDHYWRLMEAMEKVAKVQGKTISQVAIRWLLQKDVVSSVIIGATSKQQLEDNVAASSAWCLNKEQMDELDKLSDLDLQYPHAMVRLVNKDRVNLFNPYPYVKNTRTI</sequence>
<dbReference type="SUPFAM" id="SSF51430">
    <property type="entry name" value="NAD(P)-linked oxidoreductase"/>
    <property type="match status" value="1"/>
</dbReference>
<dbReference type="CDD" id="cd19081">
    <property type="entry name" value="AKR_AKR9C1"/>
    <property type="match status" value="1"/>
</dbReference>
<keyword evidence="1" id="KW-0560">Oxidoreductase</keyword>
<dbReference type="PANTHER" id="PTHR43364">
    <property type="entry name" value="NADH-SPECIFIC METHYLGLYOXAL REDUCTASE-RELATED"/>
    <property type="match status" value="1"/>
</dbReference>
<dbReference type="PRINTS" id="PR00069">
    <property type="entry name" value="ALDKETRDTASE"/>
</dbReference>
<evidence type="ECO:0000256" key="2">
    <source>
        <dbReference type="ARBA" id="ARBA00038157"/>
    </source>
</evidence>
<dbReference type="InterPro" id="IPR036812">
    <property type="entry name" value="NAD(P)_OxRdtase_dom_sf"/>
</dbReference>
<evidence type="ECO:0000313" key="4">
    <source>
        <dbReference type="EnsemblMetazoa" id="G16137.2:cds"/>
    </source>
</evidence>
<dbReference type="FunFam" id="3.20.20.100:FF:000004">
    <property type="entry name" value="Oxidoreductase, aldo/keto reductase"/>
    <property type="match status" value="1"/>
</dbReference>
<organism evidence="4 5">
    <name type="scientific">Magallana gigas</name>
    <name type="common">Pacific oyster</name>
    <name type="synonym">Crassostrea gigas</name>
    <dbReference type="NCBI Taxonomy" id="29159"/>
    <lineage>
        <taxon>Eukaryota</taxon>
        <taxon>Metazoa</taxon>
        <taxon>Spiralia</taxon>
        <taxon>Lophotrochozoa</taxon>
        <taxon>Mollusca</taxon>
        <taxon>Bivalvia</taxon>
        <taxon>Autobranchia</taxon>
        <taxon>Pteriomorphia</taxon>
        <taxon>Ostreida</taxon>
        <taxon>Ostreoidea</taxon>
        <taxon>Ostreidae</taxon>
        <taxon>Magallana</taxon>
    </lineage>
</organism>
<dbReference type="GO" id="GO:0005829">
    <property type="term" value="C:cytosol"/>
    <property type="evidence" value="ECO:0007669"/>
    <property type="project" value="UniProtKB-ARBA"/>
</dbReference>
<dbReference type="OrthoDB" id="48988at2759"/>
<reference evidence="4" key="1">
    <citation type="submission" date="2022-08" db="UniProtKB">
        <authorList>
            <consortium name="EnsemblMetazoa"/>
        </authorList>
    </citation>
    <scope>IDENTIFICATION</scope>
    <source>
        <strain evidence="4">05x7-T-G4-1.051#20</strain>
    </source>
</reference>
<dbReference type="AlphaFoldDB" id="A0A8W8IXR4"/>
<feature type="domain" description="NADP-dependent oxidoreductase" evidence="3">
    <location>
        <begin position="15"/>
        <end position="330"/>
    </location>
</feature>
<keyword evidence="5" id="KW-1185">Reference proteome</keyword>